<reference evidence="1 2" key="1">
    <citation type="submission" date="2012-09" db="EMBL/GenBank/DDBJ databases">
        <title>Genome Sequence of alkane-degrading Bacterium Alcanivorax jadensis T9.</title>
        <authorList>
            <person name="Lai Q."/>
            <person name="Shao Z."/>
        </authorList>
    </citation>
    <scope>NUCLEOTIDE SEQUENCE [LARGE SCALE GENOMIC DNA]</scope>
    <source>
        <strain evidence="1 2">T9</strain>
    </source>
</reference>
<proteinExistence type="predicted"/>
<evidence type="ECO:0000313" key="2">
    <source>
        <dbReference type="Proteomes" id="UP000029443"/>
    </source>
</evidence>
<dbReference type="EMBL" id="ARXU01000001">
    <property type="protein sequence ID" value="KGD62857.1"/>
    <property type="molecule type" value="Genomic_DNA"/>
</dbReference>
<sequence length="238" mass="25600">MLFLNVNPAQALEPMDDTEMGTVTGKEGVLISLQYYYNSRPPHDVANDEDIGSANADCTGLASVNCRLALQLENRDFGWLVFKNGHASLEMNRLSLDAAFLGGDPEAENGVSAANKLIDLNDEKFRNESGDCLFGDCTKSWIDNSPAVRAQYPESGGIYTAGNAGQPGTSQGYNDVLLGVYVQGLAVEYNEPEIGETWAAAPGWQANNFGSFLGFEIADNNSHQAGIAIGGNFYMYGF</sequence>
<evidence type="ECO:0000313" key="1">
    <source>
        <dbReference type="EMBL" id="KGD62857.1"/>
    </source>
</evidence>
<dbReference type="Proteomes" id="UP000029443">
    <property type="component" value="Unassembled WGS sequence"/>
</dbReference>
<name>A0ABR4WGW5_9GAMM</name>
<keyword evidence="2" id="KW-1185">Reference proteome</keyword>
<gene>
    <name evidence="1" type="ORF">T9A_00177</name>
</gene>
<accession>A0ABR4WGW5</accession>
<organism evidence="1 2">
    <name type="scientific">Alcanivorax jadensis T9</name>
    <dbReference type="NCBI Taxonomy" id="1177181"/>
    <lineage>
        <taxon>Bacteria</taxon>
        <taxon>Pseudomonadati</taxon>
        <taxon>Pseudomonadota</taxon>
        <taxon>Gammaproteobacteria</taxon>
        <taxon>Oceanospirillales</taxon>
        <taxon>Alcanivoracaceae</taxon>
        <taxon>Alcanivorax</taxon>
    </lineage>
</organism>
<comment type="caution">
    <text evidence="1">The sequence shown here is derived from an EMBL/GenBank/DDBJ whole genome shotgun (WGS) entry which is preliminary data.</text>
</comment>
<protein>
    <submittedName>
        <fullName evidence="1">Uncharacterized protein</fullName>
    </submittedName>
</protein>